<proteinExistence type="predicted"/>
<evidence type="ECO:0000313" key="3">
    <source>
        <dbReference type="Proteomes" id="UP001311915"/>
    </source>
</evidence>
<dbReference type="PANTHER" id="PTHR31286:SF99">
    <property type="entry name" value="DUF4283 DOMAIN-CONTAINING PROTEIN"/>
    <property type="match status" value="1"/>
</dbReference>
<dbReference type="Proteomes" id="UP001311915">
    <property type="component" value="Unassembled WGS sequence"/>
</dbReference>
<evidence type="ECO:0000313" key="2">
    <source>
        <dbReference type="EMBL" id="KAK4709047.1"/>
    </source>
</evidence>
<evidence type="ECO:0008006" key="4">
    <source>
        <dbReference type="Google" id="ProtNLM"/>
    </source>
</evidence>
<gene>
    <name evidence="2" type="ORF">R3W88_029972</name>
</gene>
<keyword evidence="3" id="KW-1185">Reference proteome</keyword>
<dbReference type="PANTHER" id="PTHR31286">
    <property type="entry name" value="GLYCINE-RICH CELL WALL STRUCTURAL PROTEIN 1.8-LIKE"/>
    <property type="match status" value="1"/>
</dbReference>
<sequence>MIKALQKGPWFVNGFFLSIKKWQPNFFTSEEDETTSAIWIRLPKLPTEYYDHGILAKIGNKLRRYARICIEVPLGSPVKKHIVIGHLKQKILYEGADMLCVSCGRLGHTTQIFPYNARPTQQVQNQKKNPTPIMPNNESQTSDNEWQIVNFKRNKKSIRSNTKPTLVS</sequence>
<feature type="region of interest" description="Disordered" evidence="1">
    <location>
        <begin position="120"/>
        <end position="146"/>
    </location>
</feature>
<organism evidence="2 3">
    <name type="scientific">Solanum pinnatisectum</name>
    <name type="common">tansyleaf nightshade</name>
    <dbReference type="NCBI Taxonomy" id="50273"/>
    <lineage>
        <taxon>Eukaryota</taxon>
        <taxon>Viridiplantae</taxon>
        <taxon>Streptophyta</taxon>
        <taxon>Embryophyta</taxon>
        <taxon>Tracheophyta</taxon>
        <taxon>Spermatophyta</taxon>
        <taxon>Magnoliopsida</taxon>
        <taxon>eudicotyledons</taxon>
        <taxon>Gunneridae</taxon>
        <taxon>Pentapetalae</taxon>
        <taxon>asterids</taxon>
        <taxon>lamiids</taxon>
        <taxon>Solanales</taxon>
        <taxon>Solanaceae</taxon>
        <taxon>Solanoideae</taxon>
        <taxon>Solaneae</taxon>
        <taxon>Solanum</taxon>
    </lineage>
</organism>
<comment type="caution">
    <text evidence="2">The sequence shown here is derived from an EMBL/GenBank/DDBJ whole genome shotgun (WGS) entry which is preliminary data.</text>
</comment>
<name>A0AAV9KAC0_9SOLN</name>
<reference evidence="2 3" key="1">
    <citation type="submission" date="2023-10" db="EMBL/GenBank/DDBJ databases">
        <title>Genome-Wide Identification Analysis in wild type Solanum Pinnatisectum Reveals Some Genes Defensing Phytophthora Infestans.</title>
        <authorList>
            <person name="Sun C."/>
        </authorList>
    </citation>
    <scope>NUCLEOTIDE SEQUENCE [LARGE SCALE GENOMIC DNA]</scope>
    <source>
        <strain evidence="2">LQN</strain>
        <tissue evidence="2">Leaf</tissue>
    </source>
</reference>
<evidence type="ECO:0000256" key="1">
    <source>
        <dbReference type="SAM" id="MobiDB-lite"/>
    </source>
</evidence>
<dbReference type="AlphaFoldDB" id="A0AAV9KAC0"/>
<dbReference type="InterPro" id="IPR040256">
    <property type="entry name" value="At4g02000-like"/>
</dbReference>
<protein>
    <recommendedName>
        <fullName evidence="4">DUF4283 domain-containing protein</fullName>
    </recommendedName>
</protein>
<dbReference type="EMBL" id="JAWPEI010000012">
    <property type="protein sequence ID" value="KAK4709047.1"/>
    <property type="molecule type" value="Genomic_DNA"/>
</dbReference>
<accession>A0AAV9KAC0</accession>